<reference evidence="1" key="1">
    <citation type="submission" date="2022-04" db="EMBL/GenBank/DDBJ databases">
        <title>Jade perch genome.</title>
        <authorList>
            <person name="Chao B."/>
        </authorList>
    </citation>
    <scope>NUCLEOTIDE SEQUENCE</scope>
    <source>
        <strain evidence="1">CB-2022</strain>
    </source>
</reference>
<sequence length="270" mass="30174">MQLCDFELQGAIDGEIQTDPSSTVSETITRANTDIHVSVCSSAATWLIHGDIVPKLTRNADPCTATGCKWPKQGPYVTVPITISSTYNTEERNIIIGGLLSFHQSTCIRFVWKNQTHQDYLHFFSGTGQVLVLCGPSEPEQPISLRADVREQPISLRRNGCLYRSTVQHEVLHALGFHHEQVRSDRDKYVSILTGNIQPGMEGNFEKVKTNNLETTYDFNSVMHYSNKAFSKNGNPTIIARSNPNLTFGFATEMSANDIARVNKLYQCCE</sequence>
<keyword evidence="2" id="KW-1185">Reference proteome</keyword>
<proteinExistence type="predicted"/>
<dbReference type="Proteomes" id="UP000831701">
    <property type="component" value="Chromosome 1"/>
</dbReference>
<organism evidence="1 2">
    <name type="scientific">Scortum barcoo</name>
    <name type="common">barcoo grunter</name>
    <dbReference type="NCBI Taxonomy" id="214431"/>
    <lineage>
        <taxon>Eukaryota</taxon>
        <taxon>Metazoa</taxon>
        <taxon>Chordata</taxon>
        <taxon>Craniata</taxon>
        <taxon>Vertebrata</taxon>
        <taxon>Euteleostomi</taxon>
        <taxon>Actinopterygii</taxon>
        <taxon>Neopterygii</taxon>
        <taxon>Teleostei</taxon>
        <taxon>Neoteleostei</taxon>
        <taxon>Acanthomorphata</taxon>
        <taxon>Eupercaria</taxon>
        <taxon>Centrarchiformes</taxon>
        <taxon>Terapontoidei</taxon>
        <taxon>Terapontidae</taxon>
        <taxon>Scortum</taxon>
    </lineage>
</organism>
<gene>
    <name evidence="1" type="ORF">L3Q82_008519</name>
</gene>
<dbReference type="EMBL" id="CM041531">
    <property type="protein sequence ID" value="KAI3377317.1"/>
    <property type="molecule type" value="Genomic_DNA"/>
</dbReference>
<evidence type="ECO:0000313" key="1">
    <source>
        <dbReference type="EMBL" id="KAI3377317.1"/>
    </source>
</evidence>
<evidence type="ECO:0000313" key="2">
    <source>
        <dbReference type="Proteomes" id="UP000831701"/>
    </source>
</evidence>
<protein>
    <submittedName>
        <fullName evidence="1">Uncharacterized protein</fullName>
    </submittedName>
</protein>
<comment type="caution">
    <text evidence="1">The sequence shown here is derived from an EMBL/GenBank/DDBJ whole genome shotgun (WGS) entry which is preliminary data.</text>
</comment>
<accession>A0ACB8XCN1</accession>
<name>A0ACB8XCN1_9TELE</name>